<evidence type="ECO:0000313" key="7">
    <source>
        <dbReference type="EMBL" id="ADH85888.1"/>
    </source>
</evidence>
<dbReference type="InterPro" id="IPR006300">
    <property type="entry name" value="FlgB"/>
</dbReference>
<keyword evidence="7" id="KW-0966">Cell projection</keyword>
<dbReference type="KEGG" id="dak:DaAHT2_1191"/>
<dbReference type="STRING" id="589865.DaAHT2_1191"/>
<dbReference type="GO" id="GO:0071978">
    <property type="term" value="P:bacterial-type flagellum-dependent swarming motility"/>
    <property type="evidence" value="ECO:0007669"/>
    <property type="project" value="TreeGrafter"/>
</dbReference>
<dbReference type="GO" id="GO:0030694">
    <property type="term" value="C:bacterial-type flagellum basal body, rod"/>
    <property type="evidence" value="ECO:0007669"/>
    <property type="project" value="InterPro"/>
</dbReference>
<evidence type="ECO:0000256" key="2">
    <source>
        <dbReference type="ARBA" id="ARBA00009677"/>
    </source>
</evidence>
<evidence type="ECO:0000256" key="5">
    <source>
        <dbReference type="ARBA" id="ARBA00024934"/>
    </source>
</evidence>
<organism evidence="7 8">
    <name type="scientific">Desulfurivibrio alkaliphilus (strain DSM 19089 / UNIQEM U267 / AHT2)</name>
    <dbReference type="NCBI Taxonomy" id="589865"/>
    <lineage>
        <taxon>Bacteria</taxon>
        <taxon>Pseudomonadati</taxon>
        <taxon>Thermodesulfobacteriota</taxon>
        <taxon>Desulfobulbia</taxon>
        <taxon>Desulfobulbales</taxon>
        <taxon>Desulfobulbaceae</taxon>
        <taxon>Desulfurivibrio</taxon>
    </lineage>
</organism>
<dbReference type="Proteomes" id="UP000001508">
    <property type="component" value="Chromosome"/>
</dbReference>
<evidence type="ECO:0000313" key="8">
    <source>
        <dbReference type="Proteomes" id="UP000001508"/>
    </source>
</evidence>
<dbReference type="eggNOG" id="COG1815">
    <property type="taxonomic scope" value="Bacteria"/>
</dbReference>
<evidence type="ECO:0000256" key="6">
    <source>
        <dbReference type="PIRNR" id="PIRNR002889"/>
    </source>
</evidence>
<keyword evidence="7" id="KW-0969">Cilium</keyword>
<comment type="similarity">
    <text evidence="2 6">Belongs to the flagella basal body rod proteins family.</text>
</comment>
<dbReference type="AlphaFoldDB" id="D6Z2W3"/>
<dbReference type="RefSeq" id="WP_013163417.1">
    <property type="nucleotide sequence ID" value="NC_014216.1"/>
</dbReference>
<dbReference type="FunCoup" id="D6Z2W3">
    <property type="interactions" value="59"/>
</dbReference>
<name>D6Z2W3_DESAT</name>
<dbReference type="PANTHER" id="PTHR30435:SF12">
    <property type="entry name" value="FLAGELLAR BASAL BODY ROD PROTEIN FLGB"/>
    <property type="match status" value="1"/>
</dbReference>
<accession>D6Z2W3</accession>
<dbReference type="EMBL" id="CP001940">
    <property type="protein sequence ID" value="ADH85888.1"/>
    <property type="molecule type" value="Genomic_DNA"/>
</dbReference>
<dbReference type="HOGENOM" id="CLU_125463_1_0_7"/>
<protein>
    <recommendedName>
        <fullName evidence="3 6">Flagellar basal body rod protein FlgB</fullName>
    </recommendedName>
</protein>
<dbReference type="PANTHER" id="PTHR30435">
    <property type="entry name" value="FLAGELLAR PROTEIN"/>
    <property type="match status" value="1"/>
</dbReference>
<evidence type="ECO:0000256" key="3">
    <source>
        <dbReference type="ARBA" id="ARBA00014376"/>
    </source>
</evidence>
<comment type="subcellular location">
    <subcellularLocation>
        <location evidence="1 6">Bacterial flagellum basal body</location>
    </subcellularLocation>
</comment>
<proteinExistence type="inferred from homology"/>
<keyword evidence="4 6" id="KW-0975">Bacterial flagellum</keyword>
<dbReference type="InParanoid" id="D6Z2W3"/>
<dbReference type="OrthoDB" id="9788334at2"/>
<sequence length="128" mass="14543">MPINKLFGGTIEVMHHSLNLRNERQGMIQSNIANLETPGYKVQDFPFERVMAQVVSGQGQVARTNPRHLAIDPVEAARAGRFREEERPVDLDEEMLKLSENQMMYQVAAQLIAKKFEGLRHIIDEGAK</sequence>
<dbReference type="PIRSF" id="PIRSF002889">
    <property type="entry name" value="Rod_FlgB"/>
    <property type="match status" value="1"/>
</dbReference>
<comment type="subunit">
    <text evidence="6">The basal body constitutes a major portion of the flagellar organelle and consists of a number of rings mounted on a central rod.</text>
</comment>
<keyword evidence="8" id="KW-1185">Reference proteome</keyword>
<evidence type="ECO:0000256" key="1">
    <source>
        <dbReference type="ARBA" id="ARBA00004117"/>
    </source>
</evidence>
<comment type="function">
    <text evidence="5 6">Structural component of flagellum, the bacterial motility apparatus. Part of the rod structure of flagellar basal body.</text>
</comment>
<keyword evidence="7" id="KW-0282">Flagellum</keyword>
<dbReference type="NCBIfam" id="TIGR01396">
    <property type="entry name" value="FlgB"/>
    <property type="match status" value="1"/>
</dbReference>
<gene>
    <name evidence="7" type="ordered locus">DaAHT2_1191</name>
</gene>
<evidence type="ECO:0000256" key="4">
    <source>
        <dbReference type="ARBA" id="ARBA00023143"/>
    </source>
</evidence>
<reference evidence="8" key="1">
    <citation type="submission" date="2010-02" db="EMBL/GenBank/DDBJ databases">
        <title>Complete sequence of Desulfurivibrio alkaliphilus AHT2.</title>
        <authorList>
            <consortium name="US DOE Joint Genome Institute"/>
            <person name="Pitluck S."/>
            <person name="Chertkov O."/>
            <person name="Detter J.C."/>
            <person name="Han C."/>
            <person name="Tapia R."/>
            <person name="Larimer F."/>
            <person name="Land M."/>
            <person name="Hauser L."/>
            <person name="Kyrpides N."/>
            <person name="Mikhailova N."/>
            <person name="Sorokin D.Y."/>
            <person name="Muyzer G."/>
            <person name="Woyke T."/>
        </authorList>
    </citation>
    <scope>NUCLEOTIDE SEQUENCE [LARGE SCALE GENOMIC DNA]</scope>
    <source>
        <strain evidence="8">DSM 19089 / UNIQEM U267 / AHT2</strain>
    </source>
</reference>